<keyword evidence="1" id="KW-0175">Coiled coil</keyword>
<organism evidence="3 4">
    <name type="scientific">Neisseria iguanae</name>
    <dbReference type="NCBI Taxonomy" id="90242"/>
    <lineage>
        <taxon>Bacteria</taxon>
        <taxon>Pseudomonadati</taxon>
        <taxon>Pseudomonadota</taxon>
        <taxon>Betaproteobacteria</taxon>
        <taxon>Neisseriales</taxon>
        <taxon>Neisseriaceae</taxon>
        <taxon>Neisseria</taxon>
    </lineage>
</organism>
<evidence type="ECO:0000313" key="3">
    <source>
        <dbReference type="EMBL" id="PSJ80847.1"/>
    </source>
</evidence>
<dbReference type="RefSeq" id="WP_106740793.1">
    <property type="nucleotide sequence ID" value="NZ_PXYY01000014.1"/>
</dbReference>
<evidence type="ECO:0000313" key="4">
    <source>
        <dbReference type="Proteomes" id="UP000241868"/>
    </source>
</evidence>
<evidence type="ECO:0000256" key="2">
    <source>
        <dbReference type="SAM" id="SignalP"/>
    </source>
</evidence>
<dbReference type="AlphaFoldDB" id="A0A2P7U1J8"/>
<dbReference type="Proteomes" id="UP000241868">
    <property type="component" value="Unassembled WGS sequence"/>
</dbReference>
<reference evidence="3 4" key="1">
    <citation type="submission" date="2018-03" db="EMBL/GenBank/DDBJ databases">
        <title>Neisseria weixii sp. nov., isolated from the intestinal contents of Tibetan Plateau pika (Ochotona curzoniae) in Yushu, Qinghai Province, China.</title>
        <authorList>
            <person name="Gui Z."/>
        </authorList>
    </citation>
    <scope>NUCLEOTIDE SEQUENCE [LARGE SCALE GENOMIC DNA]</scope>
    <source>
        <strain evidence="3 4">ATCC 51483</strain>
    </source>
</reference>
<keyword evidence="2" id="KW-0732">Signal</keyword>
<proteinExistence type="predicted"/>
<keyword evidence="4" id="KW-1185">Reference proteome</keyword>
<protein>
    <submittedName>
        <fullName evidence="3">Lipoic acid synthetase</fullName>
    </submittedName>
</protein>
<feature type="coiled-coil region" evidence="1">
    <location>
        <begin position="80"/>
        <end position="135"/>
    </location>
</feature>
<sequence length="137" mass="14842">MKKTVFLTLALFASTAQAAAVYECTDHSGRKVYRQNGGKNCKAGNIGRPSVYTSAPVYHTAAPVAAVTESTPQPPASADLEAAQRELKQAQQALEEGKKVRLGNERNYAKYLERVQRLENNVKAAEAKVQTAGHDPQ</sequence>
<name>A0A2P7U1J8_9NEIS</name>
<gene>
    <name evidence="3" type="ORF">C7N83_03915</name>
</gene>
<feature type="signal peptide" evidence="2">
    <location>
        <begin position="1"/>
        <end position="18"/>
    </location>
</feature>
<evidence type="ECO:0000256" key="1">
    <source>
        <dbReference type="SAM" id="Coils"/>
    </source>
</evidence>
<dbReference type="OrthoDB" id="5298561at2"/>
<dbReference type="EMBL" id="PXYY01000014">
    <property type="protein sequence ID" value="PSJ80847.1"/>
    <property type="molecule type" value="Genomic_DNA"/>
</dbReference>
<feature type="chain" id="PRO_5015105676" evidence="2">
    <location>
        <begin position="19"/>
        <end position="137"/>
    </location>
</feature>
<comment type="caution">
    <text evidence="3">The sequence shown here is derived from an EMBL/GenBank/DDBJ whole genome shotgun (WGS) entry which is preliminary data.</text>
</comment>
<accession>A0A2P7U1J8</accession>